<dbReference type="InterPro" id="IPR025937">
    <property type="entry name" value="PDGLE_dom"/>
</dbReference>
<evidence type="ECO:0000256" key="5">
    <source>
        <dbReference type="ARBA" id="ARBA00023136"/>
    </source>
</evidence>
<name>A0ABV7YP18_9ACTN</name>
<sequence length="100" mass="10197">MSRRTLFIAGLLVTLVLAGVVSFYASSAPDGLNKVAEDKGFAEHAADSPVAGSPLADYGVKGVQNERLSGGLAGIIGVAIVLALGTGVAYVVRRRNRANA</sequence>
<keyword evidence="4 6" id="KW-1133">Transmembrane helix</keyword>
<protein>
    <submittedName>
        <fullName evidence="8">PDGLE domain-containing protein</fullName>
    </submittedName>
</protein>
<accession>A0ABV7YP18</accession>
<evidence type="ECO:0000259" key="7">
    <source>
        <dbReference type="Pfam" id="PF13190"/>
    </source>
</evidence>
<evidence type="ECO:0000256" key="4">
    <source>
        <dbReference type="ARBA" id="ARBA00022989"/>
    </source>
</evidence>
<reference evidence="9" key="1">
    <citation type="journal article" date="2019" name="Int. J. Syst. Evol. Microbiol.">
        <title>The Global Catalogue of Microorganisms (GCM) 10K type strain sequencing project: providing services to taxonomists for standard genome sequencing and annotation.</title>
        <authorList>
            <consortium name="The Broad Institute Genomics Platform"/>
            <consortium name="The Broad Institute Genome Sequencing Center for Infectious Disease"/>
            <person name="Wu L."/>
            <person name="Ma J."/>
        </authorList>
    </citation>
    <scope>NUCLEOTIDE SEQUENCE [LARGE SCALE GENOMIC DNA]</scope>
    <source>
        <strain evidence="9">CGMCC 4.7241</strain>
    </source>
</reference>
<evidence type="ECO:0000256" key="1">
    <source>
        <dbReference type="ARBA" id="ARBA00004236"/>
    </source>
</evidence>
<evidence type="ECO:0000256" key="3">
    <source>
        <dbReference type="ARBA" id="ARBA00022692"/>
    </source>
</evidence>
<feature type="transmembrane region" description="Helical" evidence="6">
    <location>
        <begin position="71"/>
        <end position="92"/>
    </location>
</feature>
<comment type="caution">
    <text evidence="8">The sequence shown here is derived from an EMBL/GenBank/DDBJ whole genome shotgun (WGS) entry which is preliminary data.</text>
</comment>
<evidence type="ECO:0000256" key="2">
    <source>
        <dbReference type="ARBA" id="ARBA00022475"/>
    </source>
</evidence>
<feature type="domain" description="PDGLE" evidence="7">
    <location>
        <begin position="4"/>
        <end position="94"/>
    </location>
</feature>
<dbReference type="RefSeq" id="WP_205118157.1">
    <property type="nucleotide sequence ID" value="NZ_JAFBCM010000001.1"/>
</dbReference>
<gene>
    <name evidence="8" type="ORF">ACFOUW_37725</name>
</gene>
<dbReference type="Pfam" id="PF13190">
    <property type="entry name" value="PDGLE"/>
    <property type="match status" value="1"/>
</dbReference>
<evidence type="ECO:0000313" key="9">
    <source>
        <dbReference type="Proteomes" id="UP001595699"/>
    </source>
</evidence>
<comment type="subcellular location">
    <subcellularLocation>
        <location evidence="1">Cell membrane</location>
    </subcellularLocation>
</comment>
<keyword evidence="2" id="KW-1003">Cell membrane</keyword>
<keyword evidence="9" id="KW-1185">Reference proteome</keyword>
<keyword evidence="5 6" id="KW-0472">Membrane</keyword>
<evidence type="ECO:0000256" key="6">
    <source>
        <dbReference type="SAM" id="Phobius"/>
    </source>
</evidence>
<evidence type="ECO:0000313" key="8">
    <source>
        <dbReference type="EMBL" id="MFC3766618.1"/>
    </source>
</evidence>
<organism evidence="8 9">
    <name type="scientific">Tenggerimyces flavus</name>
    <dbReference type="NCBI Taxonomy" id="1708749"/>
    <lineage>
        <taxon>Bacteria</taxon>
        <taxon>Bacillati</taxon>
        <taxon>Actinomycetota</taxon>
        <taxon>Actinomycetes</taxon>
        <taxon>Propionibacteriales</taxon>
        <taxon>Nocardioidaceae</taxon>
        <taxon>Tenggerimyces</taxon>
    </lineage>
</organism>
<dbReference type="EMBL" id="JBHRZH010000056">
    <property type="protein sequence ID" value="MFC3766618.1"/>
    <property type="molecule type" value="Genomic_DNA"/>
</dbReference>
<proteinExistence type="predicted"/>
<dbReference type="Proteomes" id="UP001595699">
    <property type="component" value="Unassembled WGS sequence"/>
</dbReference>
<keyword evidence="3 6" id="KW-0812">Transmembrane</keyword>